<keyword evidence="1" id="KW-0479">Metal-binding</keyword>
<protein>
    <recommendedName>
        <fullName evidence="1">Protein FAR1-RELATED SEQUENCE</fullName>
    </recommendedName>
</protein>
<dbReference type="PANTHER" id="PTHR31669">
    <property type="entry name" value="PROTEIN FAR1-RELATED SEQUENCE 10-RELATED"/>
    <property type="match status" value="1"/>
</dbReference>
<dbReference type="GO" id="GO:0006355">
    <property type="term" value="P:regulation of DNA-templated transcription"/>
    <property type="evidence" value="ECO:0007669"/>
    <property type="project" value="UniProtKB-UniRule"/>
</dbReference>
<accession>B9GAD9</accession>
<evidence type="ECO:0000259" key="3">
    <source>
        <dbReference type="Pfam" id="PF03101"/>
    </source>
</evidence>
<dbReference type="GO" id="GO:0005634">
    <property type="term" value="C:nucleus"/>
    <property type="evidence" value="ECO:0007669"/>
    <property type="project" value="UniProtKB-SubCell"/>
</dbReference>
<dbReference type="Pfam" id="PF03101">
    <property type="entry name" value="FAR1"/>
    <property type="match status" value="1"/>
</dbReference>
<gene>
    <name evidence="4" type="ORF">OsJ_33683</name>
</gene>
<comment type="function">
    <text evidence="1">Putative transcription activator involved in regulating light control of development.</text>
</comment>
<feature type="compositionally biased region" description="Basic and acidic residues" evidence="2">
    <location>
        <begin position="356"/>
        <end position="368"/>
    </location>
</feature>
<dbReference type="AlphaFoldDB" id="B9GAD9"/>
<reference evidence="4" key="1">
    <citation type="journal article" date="2005" name="PLoS Biol.">
        <title>The genomes of Oryza sativa: a history of duplications.</title>
        <authorList>
            <person name="Yu J."/>
            <person name="Wang J."/>
            <person name="Lin W."/>
            <person name="Li S."/>
            <person name="Li H."/>
            <person name="Zhou J."/>
            <person name="Ni P."/>
            <person name="Dong W."/>
            <person name="Hu S."/>
            <person name="Zeng C."/>
            <person name="Zhang J."/>
            <person name="Zhang Y."/>
            <person name="Li R."/>
            <person name="Xu Z."/>
            <person name="Li S."/>
            <person name="Li X."/>
            <person name="Zheng H."/>
            <person name="Cong L."/>
            <person name="Lin L."/>
            <person name="Yin J."/>
            <person name="Geng J."/>
            <person name="Li G."/>
            <person name="Shi J."/>
            <person name="Liu J."/>
            <person name="Lv H."/>
            <person name="Li J."/>
            <person name="Wang J."/>
            <person name="Deng Y."/>
            <person name="Ran L."/>
            <person name="Shi X."/>
            <person name="Wang X."/>
            <person name="Wu Q."/>
            <person name="Li C."/>
            <person name="Ren X."/>
            <person name="Wang J."/>
            <person name="Wang X."/>
            <person name="Li D."/>
            <person name="Liu D."/>
            <person name="Zhang X."/>
            <person name="Ji Z."/>
            <person name="Zhao W."/>
            <person name="Sun Y."/>
            <person name="Zhang Z."/>
            <person name="Bao J."/>
            <person name="Han Y."/>
            <person name="Dong L."/>
            <person name="Ji J."/>
            <person name="Chen P."/>
            <person name="Wu S."/>
            <person name="Liu J."/>
            <person name="Xiao Y."/>
            <person name="Bu D."/>
            <person name="Tan J."/>
            <person name="Yang L."/>
            <person name="Ye C."/>
            <person name="Zhang J."/>
            <person name="Xu J."/>
            <person name="Zhou Y."/>
            <person name="Yu Y."/>
            <person name="Zhang B."/>
            <person name="Zhuang S."/>
            <person name="Wei H."/>
            <person name="Liu B."/>
            <person name="Lei M."/>
            <person name="Yu H."/>
            <person name="Li Y."/>
            <person name="Xu H."/>
            <person name="Wei S."/>
            <person name="He X."/>
            <person name="Fang L."/>
            <person name="Zhang Z."/>
            <person name="Zhang Y."/>
            <person name="Huang X."/>
            <person name="Su Z."/>
            <person name="Tong W."/>
            <person name="Li J."/>
            <person name="Tong Z."/>
            <person name="Li S."/>
            <person name="Ye J."/>
            <person name="Wang L."/>
            <person name="Fang L."/>
            <person name="Lei T."/>
            <person name="Chen C."/>
            <person name="Chen H."/>
            <person name="Xu Z."/>
            <person name="Li H."/>
            <person name="Huang H."/>
            <person name="Zhang F."/>
            <person name="Xu H."/>
            <person name="Li N."/>
            <person name="Zhao C."/>
            <person name="Li S."/>
            <person name="Dong L."/>
            <person name="Huang Y."/>
            <person name="Li L."/>
            <person name="Xi Y."/>
            <person name="Qi Q."/>
            <person name="Li W."/>
            <person name="Zhang B."/>
            <person name="Hu W."/>
            <person name="Zhang Y."/>
            <person name="Tian X."/>
            <person name="Jiao Y."/>
            <person name="Liang X."/>
            <person name="Jin J."/>
            <person name="Gao L."/>
            <person name="Zheng W."/>
            <person name="Hao B."/>
            <person name="Liu S."/>
            <person name="Wang W."/>
            <person name="Yuan L."/>
            <person name="Cao M."/>
            <person name="McDermott J."/>
            <person name="Samudrala R."/>
            <person name="Wang J."/>
            <person name="Wong G.K."/>
            <person name="Yang H."/>
        </authorList>
    </citation>
    <scope>NUCLEOTIDE SEQUENCE [LARGE SCALE GENOMIC DNA]</scope>
</reference>
<sequence>MAFPTYDDAYNFYQRYACHAGFDIKKSRMHKAFREVCCTREGKHVSKVNNGDRQWRRPSKKMGCKAYVKLRHNYDGGALSSVVWHILNHHSDPLNTIFSRDAQIEPDMMLCINQTYTPYEFETSWDQFIKRYDLEGCPTMKALYDIRDKWVPAFSRKEYCGRMTSTQRSESMNKLVKHKFVDHQTTLHRFARRMLEVITDRKEKEAAETRAWSGKPVLAVWWPFVIQMSRLYTRAAFRLFEDALQDSTDFRITQDDNFRNGWSRTKGRTRDPDEEVQIGAKGKKMCTRECGWCHLRDGHYANTCPMNPTNFNKVMKAANRGKGKRGRPRGSGRGRGRGTNAGCKVSTAVPRTTRRSTREGPSLRRCLDNEWAEDAAESARYTDDDQTNADDDIGSYESDSA</sequence>
<reference evidence="4" key="2">
    <citation type="submission" date="2008-12" db="EMBL/GenBank/DDBJ databases">
        <title>Improved gene annotation of the rice (Oryza sativa) genomes.</title>
        <authorList>
            <person name="Wang J."/>
            <person name="Li R."/>
            <person name="Fan W."/>
            <person name="Huang Q."/>
            <person name="Zhang J."/>
            <person name="Zhou Y."/>
            <person name="Hu Y."/>
            <person name="Zi S."/>
            <person name="Li J."/>
            <person name="Ni P."/>
            <person name="Zheng H."/>
            <person name="Zhang Y."/>
            <person name="Zhao M."/>
            <person name="Hao Q."/>
            <person name="McDermott J."/>
            <person name="Samudrala R."/>
            <person name="Kristiansen K."/>
            <person name="Wong G.K.-S."/>
        </authorList>
    </citation>
    <scope>NUCLEOTIDE SEQUENCE</scope>
</reference>
<dbReference type="PANTHER" id="PTHR31669:SF217">
    <property type="entry name" value="PROTEIN FAR1-RELATED SEQUENCE"/>
    <property type="match status" value="1"/>
</dbReference>
<evidence type="ECO:0000313" key="4">
    <source>
        <dbReference type="EMBL" id="EEE51995.1"/>
    </source>
</evidence>
<feature type="compositionally biased region" description="Basic residues" evidence="2">
    <location>
        <begin position="319"/>
        <end position="336"/>
    </location>
</feature>
<feature type="compositionally biased region" description="Acidic residues" evidence="2">
    <location>
        <begin position="384"/>
        <end position="401"/>
    </location>
</feature>
<feature type="domain" description="FAR1" evidence="3">
    <location>
        <begin position="11"/>
        <end position="77"/>
    </location>
</feature>
<keyword evidence="1" id="KW-0539">Nucleus</keyword>
<comment type="subcellular location">
    <subcellularLocation>
        <location evidence="1">Nucleus</location>
    </subcellularLocation>
</comment>
<comment type="similarity">
    <text evidence="1">Belongs to the FHY3/FAR1 family.</text>
</comment>
<proteinExistence type="inferred from homology"/>
<dbReference type="InterPro" id="IPR004330">
    <property type="entry name" value="FAR1_DNA_bnd_dom"/>
</dbReference>
<feature type="region of interest" description="Disordered" evidence="2">
    <location>
        <begin position="318"/>
        <end position="401"/>
    </location>
</feature>
<name>B9GAD9_ORYSJ</name>
<keyword evidence="1" id="KW-0862">Zinc</keyword>
<keyword evidence="1" id="KW-0863">Zinc-finger</keyword>
<dbReference type="Proteomes" id="UP000007752">
    <property type="component" value="Chromosome 11"/>
</dbReference>
<organism evidence="4">
    <name type="scientific">Oryza sativa subsp. japonica</name>
    <name type="common">Rice</name>
    <dbReference type="NCBI Taxonomy" id="39947"/>
    <lineage>
        <taxon>Eukaryota</taxon>
        <taxon>Viridiplantae</taxon>
        <taxon>Streptophyta</taxon>
        <taxon>Embryophyta</taxon>
        <taxon>Tracheophyta</taxon>
        <taxon>Spermatophyta</taxon>
        <taxon>Magnoliopsida</taxon>
        <taxon>Liliopsida</taxon>
        <taxon>Poales</taxon>
        <taxon>Poaceae</taxon>
        <taxon>BOP clade</taxon>
        <taxon>Oryzoideae</taxon>
        <taxon>Oryzeae</taxon>
        <taxon>Oryzinae</taxon>
        <taxon>Oryza</taxon>
        <taxon>Oryza sativa</taxon>
    </lineage>
</organism>
<dbReference type="EMBL" id="CM000148">
    <property type="protein sequence ID" value="EEE51995.1"/>
    <property type="molecule type" value="Genomic_DNA"/>
</dbReference>
<dbReference type="GO" id="GO:0008270">
    <property type="term" value="F:zinc ion binding"/>
    <property type="evidence" value="ECO:0007669"/>
    <property type="project" value="UniProtKB-UniRule"/>
</dbReference>
<dbReference type="InterPro" id="IPR031052">
    <property type="entry name" value="FHY3/FAR1"/>
</dbReference>
<evidence type="ECO:0000256" key="1">
    <source>
        <dbReference type="RuleBase" id="RU367018"/>
    </source>
</evidence>
<evidence type="ECO:0000256" key="2">
    <source>
        <dbReference type="SAM" id="MobiDB-lite"/>
    </source>
</evidence>